<evidence type="ECO:0000256" key="1">
    <source>
        <dbReference type="ARBA" id="ARBA00004123"/>
    </source>
</evidence>
<dbReference type="GO" id="GO:0000978">
    <property type="term" value="F:RNA polymerase II cis-regulatory region sequence-specific DNA binding"/>
    <property type="evidence" value="ECO:0000318"/>
    <property type="project" value="GO_Central"/>
</dbReference>
<dbReference type="Gramene" id="Manes.17G067800.1.v8.1">
    <property type="protein sequence ID" value="Manes.17G067800.1.v8.1.CDS.1"/>
    <property type="gene ID" value="Manes.17G067800.v8.1"/>
</dbReference>
<dbReference type="InterPro" id="IPR036879">
    <property type="entry name" value="TF_MADSbox_sf"/>
</dbReference>
<dbReference type="GO" id="GO:0000981">
    <property type="term" value="F:DNA-binding transcription factor activity, RNA polymerase II-specific"/>
    <property type="evidence" value="ECO:0000318"/>
    <property type="project" value="GO_Central"/>
</dbReference>
<dbReference type="OMA" id="ACEMEAS"/>
<evidence type="ECO:0000256" key="6">
    <source>
        <dbReference type="SAM" id="MobiDB-lite"/>
    </source>
</evidence>
<name>A0A2C9U5V8_MANES</name>
<gene>
    <name evidence="8" type="ORF">MANES_17G067800v8</name>
</gene>
<dbReference type="Pfam" id="PF00319">
    <property type="entry name" value="SRF-TF"/>
    <property type="match status" value="1"/>
</dbReference>
<feature type="region of interest" description="Disordered" evidence="6">
    <location>
        <begin position="73"/>
        <end position="101"/>
    </location>
</feature>
<keyword evidence="5" id="KW-0539">Nucleus</keyword>
<dbReference type="InterPro" id="IPR002100">
    <property type="entry name" value="TF_MADSbox"/>
</dbReference>
<dbReference type="InterPro" id="IPR033896">
    <property type="entry name" value="MEF2-like_N"/>
</dbReference>
<dbReference type="SUPFAM" id="SSF55455">
    <property type="entry name" value="SRF-like"/>
    <property type="match status" value="1"/>
</dbReference>
<keyword evidence="3" id="KW-0238">DNA-binding</keyword>
<dbReference type="CDD" id="cd00265">
    <property type="entry name" value="MADS_MEF2_like"/>
    <property type="match status" value="1"/>
</dbReference>
<dbReference type="FunFam" id="3.40.1810.10:FF:000006">
    <property type="entry name" value="Agamous-like MADS-box protein AGL62"/>
    <property type="match status" value="1"/>
</dbReference>
<evidence type="ECO:0000256" key="4">
    <source>
        <dbReference type="ARBA" id="ARBA00023163"/>
    </source>
</evidence>
<reference evidence="9" key="1">
    <citation type="journal article" date="2016" name="Nat. Biotechnol.">
        <title>Sequencing wild and cultivated cassava and related species reveals extensive interspecific hybridization and genetic diversity.</title>
        <authorList>
            <person name="Bredeson J.V."/>
            <person name="Lyons J.B."/>
            <person name="Prochnik S.E."/>
            <person name="Wu G.A."/>
            <person name="Ha C.M."/>
            <person name="Edsinger-Gonzales E."/>
            <person name="Grimwood J."/>
            <person name="Schmutz J."/>
            <person name="Rabbi I.Y."/>
            <person name="Egesi C."/>
            <person name="Nauluvula P."/>
            <person name="Lebot V."/>
            <person name="Ndunguru J."/>
            <person name="Mkamilo G."/>
            <person name="Bart R.S."/>
            <person name="Setter T.L."/>
            <person name="Gleadow R.M."/>
            <person name="Kulakow P."/>
            <person name="Ferguson M.E."/>
            <person name="Rounsley S."/>
            <person name="Rokhsar D.S."/>
        </authorList>
    </citation>
    <scope>NUCLEOTIDE SEQUENCE [LARGE SCALE GENOMIC DNA]</scope>
    <source>
        <strain evidence="9">cv. AM560-2</strain>
    </source>
</reference>
<feature type="compositionally biased region" description="Basic and acidic residues" evidence="6">
    <location>
        <begin position="88"/>
        <end position="99"/>
    </location>
</feature>
<comment type="subcellular location">
    <subcellularLocation>
        <location evidence="1">Nucleus</location>
    </subcellularLocation>
</comment>
<dbReference type="PANTHER" id="PTHR11945">
    <property type="entry name" value="MADS BOX PROTEIN"/>
    <property type="match status" value="1"/>
</dbReference>
<dbReference type="SMART" id="SM00432">
    <property type="entry name" value="MADS"/>
    <property type="match status" value="1"/>
</dbReference>
<dbReference type="GO" id="GO:0005634">
    <property type="term" value="C:nucleus"/>
    <property type="evidence" value="ECO:0007669"/>
    <property type="project" value="UniProtKB-SubCell"/>
</dbReference>
<dbReference type="AlphaFoldDB" id="A0A2C9U5V8"/>
<dbReference type="GO" id="GO:0046983">
    <property type="term" value="F:protein dimerization activity"/>
    <property type="evidence" value="ECO:0007669"/>
    <property type="project" value="InterPro"/>
</dbReference>
<dbReference type="Gene3D" id="3.40.1810.10">
    <property type="entry name" value="Transcription factor, MADS-box"/>
    <property type="match status" value="1"/>
</dbReference>
<dbReference type="SMR" id="A0A2C9U5V8"/>
<dbReference type="Proteomes" id="UP000091857">
    <property type="component" value="Chromosome 17"/>
</dbReference>
<dbReference type="PANTHER" id="PTHR11945:SF229">
    <property type="entry name" value="AGAMOUS-LIKE 55-RELATED"/>
    <property type="match status" value="1"/>
</dbReference>
<keyword evidence="9" id="KW-1185">Reference proteome</keyword>
<evidence type="ECO:0000313" key="9">
    <source>
        <dbReference type="Proteomes" id="UP000091857"/>
    </source>
</evidence>
<evidence type="ECO:0000256" key="2">
    <source>
        <dbReference type="ARBA" id="ARBA00023015"/>
    </source>
</evidence>
<evidence type="ECO:0000256" key="5">
    <source>
        <dbReference type="ARBA" id="ARBA00023242"/>
    </source>
</evidence>
<dbReference type="EMBL" id="CM004403">
    <property type="protein sequence ID" value="OAY25112.1"/>
    <property type="molecule type" value="Genomic_DNA"/>
</dbReference>
<dbReference type="PRINTS" id="PR00404">
    <property type="entry name" value="MADSDOMAIN"/>
</dbReference>
<evidence type="ECO:0000313" key="8">
    <source>
        <dbReference type="EMBL" id="OAY25112.1"/>
    </source>
</evidence>
<keyword evidence="2" id="KW-0805">Transcription regulation</keyword>
<proteinExistence type="predicted"/>
<sequence>MGRRKIEMKMVKDRNSRQVTFSKRRAGLFKKAHELAILCAAQIAIVVFSPGGKPFSFGNPSVESLSERFLDDKGKNSKRGCPFGRSVSRSEKLNKHLGDLQRQVQYERKRAKLLQEAMKKNGLPLNPKPIEEMSVDELMKMRNAMQELREKMGARVVEMEASSSLLLLSKKFIQEK</sequence>
<dbReference type="GO" id="GO:0006357">
    <property type="term" value="P:regulation of transcription by RNA polymerase II"/>
    <property type="evidence" value="ECO:0000318"/>
    <property type="project" value="GO_Central"/>
</dbReference>
<dbReference type="PROSITE" id="PS50066">
    <property type="entry name" value="MADS_BOX_2"/>
    <property type="match status" value="1"/>
</dbReference>
<organism evidence="8 9">
    <name type="scientific">Manihot esculenta</name>
    <name type="common">Cassava</name>
    <name type="synonym">Jatropha manihot</name>
    <dbReference type="NCBI Taxonomy" id="3983"/>
    <lineage>
        <taxon>Eukaryota</taxon>
        <taxon>Viridiplantae</taxon>
        <taxon>Streptophyta</taxon>
        <taxon>Embryophyta</taxon>
        <taxon>Tracheophyta</taxon>
        <taxon>Spermatophyta</taxon>
        <taxon>Magnoliopsida</taxon>
        <taxon>eudicotyledons</taxon>
        <taxon>Gunneridae</taxon>
        <taxon>Pentapetalae</taxon>
        <taxon>rosids</taxon>
        <taxon>fabids</taxon>
        <taxon>Malpighiales</taxon>
        <taxon>Euphorbiaceae</taxon>
        <taxon>Crotonoideae</taxon>
        <taxon>Manihoteae</taxon>
        <taxon>Manihot</taxon>
    </lineage>
</organism>
<protein>
    <recommendedName>
        <fullName evidence="7">MADS-box domain-containing protein</fullName>
    </recommendedName>
</protein>
<accession>A0A2C9U5V8</accession>
<evidence type="ECO:0000256" key="3">
    <source>
        <dbReference type="ARBA" id="ARBA00023125"/>
    </source>
</evidence>
<dbReference type="OrthoDB" id="1898716at2759"/>
<evidence type="ECO:0000259" key="7">
    <source>
        <dbReference type="PROSITE" id="PS50066"/>
    </source>
</evidence>
<comment type="caution">
    <text evidence="8">The sequence shown here is derived from an EMBL/GenBank/DDBJ whole genome shotgun (WGS) entry which is preliminary data.</text>
</comment>
<keyword evidence="4" id="KW-0804">Transcription</keyword>
<dbReference type="GO" id="GO:0045944">
    <property type="term" value="P:positive regulation of transcription by RNA polymerase II"/>
    <property type="evidence" value="ECO:0007669"/>
    <property type="project" value="InterPro"/>
</dbReference>
<feature type="domain" description="MADS-box" evidence="7">
    <location>
        <begin position="1"/>
        <end position="61"/>
    </location>
</feature>